<dbReference type="InParanoid" id="G2X5X5"/>
<evidence type="ECO:0000313" key="4">
    <source>
        <dbReference type="Proteomes" id="UP000001611"/>
    </source>
</evidence>
<sequence>MPSDYAGQQPLARGHSRNRSQAAKGSTDSTNSVHNKDKNTKSPSQKAMLSRALQRANTAVQLDNAQNFEGARQSYAEACDLLSQVLSRTTTDEDKRKLEAIIGPAQSSEGKELPARPESLELYSGPTSRSTDDELEDYDNVRGVENYTAAGSDKERGGSLSFDSDIDSNHYRPHIRGSSRSHGNHRGSLSKDPVSGPPRRGGGQYPLQSSFSRSDTHVLFQTPEDDFSVPPPLSPRRSDSPGQAQRPFSPDAAVRADFSMPTALEDASTVNKRPSSRESNSWLDPIDESSGSTASSVHSRTSSRGLRRKHIRAPSGATEAEFDAALDAAVEAAYNDGYEPADHSGFEGSSDDELASNPVGRSEPTQQTVQDSQDEGHEISLSKQRQDSDTMRRDFYEDDSSEDEDRILAEITHALATEDLANAIDVGAVPQESPQGHFTDYSWQSTYGPPPLPHVTDISTTHMAASEPRAPPPTQSLPQPPIKIGSSLSRGPSPVSGQTVRSRRLSGQNLKQLKIETGKASNYGVATHTAETLQPRTIDAAEEDDISPRGVAPDAGISSQGSSIGSEISPSQPLPPMPTQLASAESGDGDAMDSRANSPVIFPPALRKKYSSSSLRSLRSRNMSTSNLDDTSDMSPGTPLSNGFAPHIRGPAMPAIATPLTAAFRDRMNLAGGLHLFDDSFHGPQSPVSPGLASPDAPVSLEPCPTDYLLRPFWLMRCLYQTLVHPRGGYLSNKLFVPRDAWKVRGVKIRGVDDKIAICDYLTAALLKLARVDTCDADAVLEEMQALEGILEHVQANLTRKLGMEVGVQNSGTLFRDASNSAEIEAAINVPRSGSVSGKSSSFSWRRLRSKNSAAGLSSSYGKNNTGDNGKESPSLETLPMTAHPTSRPAKRDMSSVEFSGPNAPYMGSLARLFDAAQAIDQIARQVEDPGLRHADKTQVGLELCTRHAAEFFGFYICRFVMNDVSTLLDKYVKRGSEWVMA</sequence>
<dbReference type="PANTHER" id="PTHR37327">
    <property type="entry name" value="CHROMOSOME 1, WHOLE GENOME SHOTGUN SEQUENCE"/>
    <property type="match status" value="1"/>
</dbReference>
<keyword evidence="4" id="KW-1185">Reference proteome</keyword>
<evidence type="ECO:0000259" key="2">
    <source>
        <dbReference type="Pfam" id="PF04212"/>
    </source>
</evidence>
<dbReference type="OrthoDB" id="2245455at2759"/>
<feature type="compositionally biased region" description="Low complexity" evidence="1">
    <location>
        <begin position="612"/>
        <end position="628"/>
    </location>
</feature>
<proteinExistence type="predicted"/>
<feature type="domain" description="MIT" evidence="2">
    <location>
        <begin position="49"/>
        <end position="101"/>
    </location>
</feature>
<feature type="region of interest" description="Disordered" evidence="1">
    <location>
        <begin position="530"/>
        <end position="600"/>
    </location>
</feature>
<feature type="compositionally biased region" description="Basic and acidic residues" evidence="1">
    <location>
        <begin position="109"/>
        <end position="119"/>
    </location>
</feature>
<dbReference type="InterPro" id="IPR036181">
    <property type="entry name" value="MIT_dom_sf"/>
</dbReference>
<dbReference type="PANTHER" id="PTHR37327:SF1">
    <property type="entry name" value="MICROTUBULE INTERACTING AND TRANSPORT DOMAIN-CONTAINING PROTEIN"/>
    <property type="match status" value="1"/>
</dbReference>
<feature type="compositionally biased region" description="Basic and acidic residues" evidence="1">
    <location>
        <begin position="374"/>
        <end position="395"/>
    </location>
</feature>
<name>G2X5X5_VERDV</name>
<dbReference type="eggNOG" id="ENOG502S5AI">
    <property type="taxonomic scope" value="Eukaryota"/>
</dbReference>
<organism evidence="3 4">
    <name type="scientific">Verticillium dahliae (strain VdLs.17 / ATCC MYA-4575 / FGSC 10137)</name>
    <name type="common">Verticillium wilt</name>
    <dbReference type="NCBI Taxonomy" id="498257"/>
    <lineage>
        <taxon>Eukaryota</taxon>
        <taxon>Fungi</taxon>
        <taxon>Dikarya</taxon>
        <taxon>Ascomycota</taxon>
        <taxon>Pezizomycotina</taxon>
        <taxon>Sordariomycetes</taxon>
        <taxon>Hypocreomycetidae</taxon>
        <taxon>Glomerellales</taxon>
        <taxon>Plectosphaerellaceae</taxon>
        <taxon>Verticillium</taxon>
    </lineage>
</organism>
<feature type="compositionally biased region" description="Polar residues" evidence="1">
    <location>
        <begin position="855"/>
        <end position="868"/>
    </location>
</feature>
<feature type="compositionally biased region" description="Polar residues" evidence="1">
    <location>
        <begin position="268"/>
        <end position="282"/>
    </location>
</feature>
<feature type="region of interest" description="Disordered" evidence="1">
    <location>
        <begin position="88"/>
        <end position="319"/>
    </location>
</feature>
<dbReference type="HOGENOM" id="CLU_001575_0_0_1"/>
<feature type="compositionally biased region" description="Polar residues" evidence="1">
    <location>
        <begin position="486"/>
        <end position="504"/>
    </location>
</feature>
<feature type="compositionally biased region" description="Polar residues" evidence="1">
    <location>
        <begin position="19"/>
        <end position="33"/>
    </location>
</feature>
<dbReference type="AlphaFoldDB" id="G2X5X5"/>
<reference evidence="3 4" key="1">
    <citation type="submission" date="2008-03" db="EMBL/GenBank/DDBJ databases">
        <title>The Genome Sequence of Verticillium dahliae VdLs.17.</title>
        <authorList>
            <consortium name="The Broad Institute Genome Sequencing Platform"/>
            <person name="Ma L.-J.J."/>
            <person name="Klosterman S.J."/>
            <person name="Subbarao K."/>
            <person name="Dobinson K."/>
            <person name="Veronese P."/>
            <person name="Kang S."/>
            <person name="Gold S.E."/>
            <person name="Young S."/>
            <person name="Jaffe D."/>
            <person name="Gnerre S."/>
            <person name="Berlin A."/>
            <person name="Heiman D."/>
            <person name="Hepburn T."/>
            <person name="Sykes S."/>
            <person name="Alvarado L."/>
            <person name="Kodira C.D."/>
            <person name="Lander E."/>
            <person name="Galagan J."/>
            <person name="Nusbaum C."/>
            <person name="Birren B."/>
        </authorList>
    </citation>
    <scope>NUCLEOTIDE SEQUENCE [LARGE SCALE GENOMIC DNA]</scope>
    <source>
        <strain evidence="4">VdLs.17 / ATCC MYA-4575 / FGSC 10137</strain>
    </source>
</reference>
<dbReference type="OMA" id="PNANYMG"/>
<protein>
    <recommendedName>
        <fullName evidence="2">MIT domain-containing protein</fullName>
    </recommendedName>
</protein>
<feature type="compositionally biased region" description="Low complexity" evidence="1">
    <location>
        <begin position="556"/>
        <end position="571"/>
    </location>
</feature>
<feature type="region of interest" description="Disordered" evidence="1">
    <location>
        <begin position="335"/>
        <end position="403"/>
    </location>
</feature>
<evidence type="ECO:0000313" key="3">
    <source>
        <dbReference type="EMBL" id="EGY14466.1"/>
    </source>
</evidence>
<feature type="region of interest" description="Disordered" evidence="1">
    <location>
        <begin position="1"/>
        <end position="55"/>
    </location>
</feature>
<dbReference type="KEGG" id="vda:VDAG_05630"/>
<feature type="region of interest" description="Disordered" evidence="1">
    <location>
        <begin position="612"/>
        <end position="636"/>
    </location>
</feature>
<feature type="region of interest" description="Disordered" evidence="1">
    <location>
        <begin position="462"/>
        <end position="504"/>
    </location>
</feature>
<gene>
    <name evidence="3" type="ORF">VDAG_05630</name>
</gene>
<feature type="compositionally biased region" description="Basic and acidic residues" evidence="1">
    <location>
        <begin position="90"/>
        <end position="99"/>
    </location>
</feature>
<dbReference type="EMBL" id="DS572704">
    <property type="protein sequence ID" value="EGY14466.1"/>
    <property type="molecule type" value="Genomic_DNA"/>
</dbReference>
<feature type="compositionally biased region" description="Low complexity" evidence="1">
    <location>
        <begin position="289"/>
        <end position="304"/>
    </location>
</feature>
<dbReference type="SUPFAM" id="SSF116846">
    <property type="entry name" value="MIT domain"/>
    <property type="match status" value="1"/>
</dbReference>
<dbReference type="RefSeq" id="XP_009650820.1">
    <property type="nucleotide sequence ID" value="XM_009652525.1"/>
</dbReference>
<accession>G2X5X5</accession>
<dbReference type="Proteomes" id="UP000001611">
    <property type="component" value="Chromosome 2"/>
</dbReference>
<evidence type="ECO:0000256" key="1">
    <source>
        <dbReference type="SAM" id="MobiDB-lite"/>
    </source>
</evidence>
<dbReference type="STRING" id="498257.G2X5X5"/>
<dbReference type="GeneID" id="20707093"/>
<dbReference type="InterPro" id="IPR007330">
    <property type="entry name" value="MIT_dom"/>
</dbReference>
<feature type="compositionally biased region" description="Basic residues" evidence="1">
    <location>
        <begin position="171"/>
        <end position="185"/>
    </location>
</feature>
<feature type="compositionally biased region" description="Pro residues" evidence="1">
    <location>
        <begin position="469"/>
        <end position="481"/>
    </location>
</feature>
<dbReference type="Pfam" id="PF04212">
    <property type="entry name" value="MIT"/>
    <property type="match status" value="1"/>
</dbReference>
<feature type="region of interest" description="Disordered" evidence="1">
    <location>
        <begin position="855"/>
        <end position="896"/>
    </location>
</feature>
<dbReference type="Gene3D" id="1.20.58.80">
    <property type="entry name" value="Phosphotransferase system, lactose/cellobiose-type IIA subunit"/>
    <property type="match status" value="1"/>
</dbReference>